<dbReference type="GeneID" id="115740799"/>
<keyword evidence="4" id="KW-0052">Apoplast</keyword>
<evidence type="ECO:0000256" key="1">
    <source>
        <dbReference type="ARBA" id="ARBA00010746"/>
    </source>
</evidence>
<evidence type="ECO:0000256" key="2">
    <source>
        <dbReference type="ARBA" id="ARBA00011738"/>
    </source>
</evidence>
<dbReference type="KEGG" id="rarg:115740799"/>
<dbReference type="RefSeq" id="XP_030530252.1">
    <property type="nucleotide sequence ID" value="XM_030674392.2"/>
</dbReference>
<comment type="subunit">
    <text evidence="2 4">Homodimer.</text>
</comment>
<evidence type="ECO:0000256" key="4">
    <source>
        <dbReference type="RuleBase" id="RU363099"/>
    </source>
</evidence>
<name>A0A8B8P653_9MYRT</name>
<comment type="function">
    <text evidence="4">Dirigent proteins impart stereoselectivity on the phenoxy radical-coupling reaction, yielding optically active lignans from two molecules of coniferyl alcohol in the biosynthesis of lignans, flavonolignans, and alkaloids and thus plays a central role in plant secondary metabolism.</text>
</comment>
<dbReference type="PANTHER" id="PTHR46442">
    <property type="entry name" value="DIRIGENT PROTEIN"/>
    <property type="match status" value="1"/>
</dbReference>
<dbReference type="OrthoDB" id="1635171at2759"/>
<keyword evidence="4" id="KW-0732">Signal</keyword>
<dbReference type="AlphaFoldDB" id="A0A8B8P653"/>
<keyword evidence="3 4" id="KW-0964">Secreted</keyword>
<organism evidence="5 6">
    <name type="scientific">Rhodamnia argentea</name>
    <dbReference type="NCBI Taxonomy" id="178133"/>
    <lineage>
        <taxon>Eukaryota</taxon>
        <taxon>Viridiplantae</taxon>
        <taxon>Streptophyta</taxon>
        <taxon>Embryophyta</taxon>
        <taxon>Tracheophyta</taxon>
        <taxon>Spermatophyta</taxon>
        <taxon>Magnoliopsida</taxon>
        <taxon>eudicotyledons</taxon>
        <taxon>Gunneridae</taxon>
        <taxon>Pentapetalae</taxon>
        <taxon>rosids</taxon>
        <taxon>malvids</taxon>
        <taxon>Myrtales</taxon>
        <taxon>Myrtaceae</taxon>
        <taxon>Myrtoideae</taxon>
        <taxon>Myrteae</taxon>
        <taxon>Australasian group</taxon>
        <taxon>Rhodamnia</taxon>
    </lineage>
</organism>
<dbReference type="PANTHER" id="PTHR46442:SF6">
    <property type="entry name" value="DIRIGENT PROTEIN 5"/>
    <property type="match status" value="1"/>
</dbReference>
<feature type="chain" id="PRO_5034391058" description="Dirigent protein" evidence="4">
    <location>
        <begin position="29"/>
        <end position="184"/>
    </location>
</feature>
<dbReference type="InterPro" id="IPR044859">
    <property type="entry name" value="Allene_oxi_cyc_Dirigent"/>
</dbReference>
<reference evidence="6" key="1">
    <citation type="submission" date="2025-08" db="UniProtKB">
        <authorList>
            <consortium name="RefSeq"/>
        </authorList>
    </citation>
    <scope>IDENTIFICATION</scope>
    <source>
        <tissue evidence="6">Leaf</tissue>
    </source>
</reference>
<dbReference type="GO" id="GO:0009699">
    <property type="term" value="P:phenylpropanoid biosynthetic process"/>
    <property type="evidence" value="ECO:0007669"/>
    <property type="project" value="UniProtKB-ARBA"/>
</dbReference>
<keyword evidence="5" id="KW-1185">Reference proteome</keyword>
<dbReference type="Pfam" id="PF03018">
    <property type="entry name" value="Dirigent"/>
    <property type="match status" value="1"/>
</dbReference>
<dbReference type="Gene3D" id="2.40.480.10">
    <property type="entry name" value="Allene oxide cyclase-like"/>
    <property type="match status" value="1"/>
</dbReference>
<feature type="signal peptide" evidence="4">
    <location>
        <begin position="1"/>
        <end position="28"/>
    </location>
</feature>
<gene>
    <name evidence="6" type="primary">LOC115740799</name>
</gene>
<sequence>MAELSKNYDVFFFLILLLLSLTSQLSLARPSKEPKPCKHIVLHMHDVIFNGNDSANATGAAVTGPVGLGPFGFGQVFIFDNPMTKDQNLLSPPAARAQGFYFYQMKTAPSTWMAFTLVFNSTEYKGTLNVMGSNFIPAKTRYLSVVGGTGDFFMARGILELETDDFVLSVYFRVKMDVKLYECY</sequence>
<accession>A0A8B8P653</accession>
<comment type="similarity">
    <text evidence="1 4">Belongs to the plant dirigent protein family.</text>
</comment>
<comment type="subcellular location">
    <subcellularLocation>
        <location evidence="4">Secreted</location>
        <location evidence="4">Extracellular space</location>
        <location evidence="4">Apoplast</location>
    </subcellularLocation>
</comment>
<evidence type="ECO:0000313" key="6">
    <source>
        <dbReference type="RefSeq" id="XP_030530252.1"/>
    </source>
</evidence>
<dbReference type="Proteomes" id="UP000827889">
    <property type="component" value="Chromosome 9"/>
</dbReference>
<evidence type="ECO:0000313" key="5">
    <source>
        <dbReference type="Proteomes" id="UP000827889"/>
    </source>
</evidence>
<dbReference type="InterPro" id="IPR004265">
    <property type="entry name" value="Dirigent"/>
</dbReference>
<proteinExistence type="inferred from homology"/>
<protein>
    <recommendedName>
        <fullName evidence="4">Dirigent protein</fullName>
    </recommendedName>
</protein>
<evidence type="ECO:0000256" key="3">
    <source>
        <dbReference type="ARBA" id="ARBA00022525"/>
    </source>
</evidence>
<dbReference type="GO" id="GO:0048046">
    <property type="term" value="C:apoplast"/>
    <property type="evidence" value="ECO:0007669"/>
    <property type="project" value="UniProtKB-SubCell"/>
</dbReference>